<protein>
    <submittedName>
        <fullName evidence="2">PcfK-like family protein</fullName>
    </submittedName>
</protein>
<accession>A0ABV1H115</accession>
<feature type="compositionally biased region" description="Basic and acidic residues" evidence="1">
    <location>
        <begin position="129"/>
        <end position="139"/>
    </location>
</feature>
<comment type="caution">
    <text evidence="2">The sequence shown here is derived from an EMBL/GenBank/DDBJ whole genome shotgun (WGS) entry which is preliminary data.</text>
</comment>
<name>A0ABV1H115_9BACT</name>
<evidence type="ECO:0000313" key="3">
    <source>
        <dbReference type="Proteomes" id="UP001460202"/>
    </source>
</evidence>
<dbReference type="Proteomes" id="UP001460202">
    <property type="component" value="Unassembled WGS sequence"/>
</dbReference>
<organism evidence="2 3">
    <name type="scientific">Alistipes intestinihominis</name>
    <dbReference type="NCBI Taxonomy" id="3133172"/>
    <lineage>
        <taxon>Bacteria</taxon>
        <taxon>Pseudomonadati</taxon>
        <taxon>Bacteroidota</taxon>
        <taxon>Bacteroidia</taxon>
        <taxon>Bacteroidales</taxon>
        <taxon>Rikenellaceae</taxon>
        <taxon>Alistipes</taxon>
    </lineage>
</organism>
<feature type="region of interest" description="Disordered" evidence="1">
    <location>
        <begin position="99"/>
        <end position="139"/>
    </location>
</feature>
<reference evidence="2 3" key="1">
    <citation type="submission" date="2024-03" db="EMBL/GenBank/DDBJ databases">
        <title>Human intestinal bacterial collection.</title>
        <authorList>
            <person name="Pauvert C."/>
            <person name="Hitch T.C.A."/>
            <person name="Clavel T."/>
        </authorList>
    </citation>
    <scope>NUCLEOTIDE SEQUENCE [LARGE SCALE GENOMIC DNA]</scope>
    <source>
        <strain evidence="2 3">CLA-KB-H122</strain>
    </source>
</reference>
<gene>
    <name evidence="2" type="ORF">WMO46_15500</name>
</gene>
<sequence>MKGSERFKQRIQTYLEELSEVDERFAAKFWNPKKNIDDCITYILNCVRQSECAGFDDDEIFSMAVHYFDEEDIDIGKPLQCDVRIDHVVELTEEEKAQARQAAMQRAEREAYANLMQPKKKKPATQPEPAEKVEQASLF</sequence>
<evidence type="ECO:0000256" key="1">
    <source>
        <dbReference type="SAM" id="MobiDB-lite"/>
    </source>
</evidence>
<proteinExistence type="predicted"/>
<dbReference type="RefSeq" id="WP_278409881.1">
    <property type="nucleotide sequence ID" value="NZ_JBBMFL010000038.1"/>
</dbReference>
<dbReference type="EMBL" id="JBBMFL010000038">
    <property type="protein sequence ID" value="MEQ2546347.1"/>
    <property type="molecule type" value="Genomic_DNA"/>
</dbReference>
<keyword evidence="3" id="KW-1185">Reference proteome</keyword>
<dbReference type="InterPro" id="IPR025624">
    <property type="entry name" value="PcfK"/>
</dbReference>
<evidence type="ECO:0000313" key="2">
    <source>
        <dbReference type="EMBL" id="MEQ2546347.1"/>
    </source>
</evidence>
<dbReference type="Pfam" id="PF14058">
    <property type="entry name" value="PcfK"/>
    <property type="match status" value="1"/>
</dbReference>